<evidence type="ECO:0000259" key="1">
    <source>
        <dbReference type="Pfam" id="PF13966"/>
    </source>
</evidence>
<sequence>MLVFFKSKFYLGSQYPTETFGIFYGELVQIFSPTPANLQSHKVKVDAHCAICRLHEETVSHILWECPFATNVWAPFRGKVQKCLAQAPDLFLLVRNLVAKLTKEELESWAITTWAI</sequence>
<evidence type="ECO:0000313" key="2">
    <source>
        <dbReference type="EMBL" id="KAK9983531.1"/>
    </source>
</evidence>
<dbReference type="InterPro" id="IPR026960">
    <property type="entry name" value="RVT-Znf"/>
</dbReference>
<name>A0AAW2BE11_9ROSI</name>
<reference evidence="2 3" key="1">
    <citation type="submission" date="2024-01" db="EMBL/GenBank/DDBJ databases">
        <title>A telomere-to-telomere, gap-free genome of sweet tea (Lithocarpus litseifolius).</title>
        <authorList>
            <person name="Zhou J."/>
        </authorList>
    </citation>
    <scope>NUCLEOTIDE SEQUENCE [LARGE SCALE GENOMIC DNA]</scope>
    <source>
        <strain evidence="2">Zhou-2022a</strain>
        <tissue evidence="2">Leaf</tissue>
    </source>
</reference>
<dbReference type="Pfam" id="PF13966">
    <property type="entry name" value="zf-RVT"/>
    <property type="match status" value="1"/>
</dbReference>
<dbReference type="Proteomes" id="UP001459277">
    <property type="component" value="Unassembled WGS sequence"/>
</dbReference>
<gene>
    <name evidence="2" type="ORF">SO802_033056</name>
</gene>
<dbReference type="EMBL" id="JAZDWU010000012">
    <property type="protein sequence ID" value="KAK9983531.1"/>
    <property type="molecule type" value="Genomic_DNA"/>
</dbReference>
<keyword evidence="3" id="KW-1185">Reference proteome</keyword>
<feature type="domain" description="Reverse transcriptase zinc-binding" evidence="1">
    <location>
        <begin position="30"/>
        <end position="73"/>
    </location>
</feature>
<proteinExistence type="predicted"/>
<accession>A0AAW2BE11</accession>
<organism evidence="2 3">
    <name type="scientific">Lithocarpus litseifolius</name>
    <dbReference type="NCBI Taxonomy" id="425828"/>
    <lineage>
        <taxon>Eukaryota</taxon>
        <taxon>Viridiplantae</taxon>
        <taxon>Streptophyta</taxon>
        <taxon>Embryophyta</taxon>
        <taxon>Tracheophyta</taxon>
        <taxon>Spermatophyta</taxon>
        <taxon>Magnoliopsida</taxon>
        <taxon>eudicotyledons</taxon>
        <taxon>Gunneridae</taxon>
        <taxon>Pentapetalae</taxon>
        <taxon>rosids</taxon>
        <taxon>fabids</taxon>
        <taxon>Fagales</taxon>
        <taxon>Fagaceae</taxon>
        <taxon>Lithocarpus</taxon>
    </lineage>
</organism>
<dbReference type="AlphaFoldDB" id="A0AAW2BE11"/>
<protein>
    <recommendedName>
        <fullName evidence="1">Reverse transcriptase zinc-binding domain-containing protein</fullName>
    </recommendedName>
</protein>
<comment type="caution">
    <text evidence="2">The sequence shown here is derived from an EMBL/GenBank/DDBJ whole genome shotgun (WGS) entry which is preliminary data.</text>
</comment>
<evidence type="ECO:0000313" key="3">
    <source>
        <dbReference type="Proteomes" id="UP001459277"/>
    </source>
</evidence>